<protein>
    <submittedName>
        <fullName evidence="7">Transcriptional regulator swi6</fullName>
    </submittedName>
</protein>
<feature type="coiled-coil region" evidence="4">
    <location>
        <begin position="377"/>
        <end position="428"/>
    </location>
</feature>
<evidence type="ECO:0000256" key="3">
    <source>
        <dbReference type="PROSITE-ProRule" id="PRU00023"/>
    </source>
</evidence>
<feature type="compositionally biased region" description="Low complexity" evidence="5">
    <location>
        <begin position="116"/>
        <end position="144"/>
    </location>
</feature>
<feature type="region of interest" description="Disordered" evidence="5">
    <location>
        <begin position="103"/>
        <end position="176"/>
    </location>
</feature>
<proteinExistence type="predicted"/>
<dbReference type="InterPro" id="IPR051642">
    <property type="entry name" value="SWI6-like"/>
</dbReference>
<evidence type="ECO:0000256" key="1">
    <source>
        <dbReference type="ARBA" id="ARBA00022737"/>
    </source>
</evidence>
<dbReference type="OrthoDB" id="6718656at2759"/>
<evidence type="ECO:0000256" key="4">
    <source>
        <dbReference type="SAM" id="Coils"/>
    </source>
</evidence>
<evidence type="ECO:0000259" key="6">
    <source>
        <dbReference type="PROSITE" id="PS51299"/>
    </source>
</evidence>
<dbReference type="InterPro" id="IPR018004">
    <property type="entry name" value="KilA/APSES_HTH"/>
</dbReference>
<comment type="caution">
    <text evidence="7">The sequence shown here is derived from an EMBL/GenBank/DDBJ whole genome shotgun (WGS) entry which is preliminary data.</text>
</comment>
<keyword evidence="1" id="KW-0677">Repeat</keyword>
<feature type="compositionally biased region" description="Basic and acidic residues" evidence="5">
    <location>
        <begin position="103"/>
        <end position="115"/>
    </location>
</feature>
<dbReference type="Pfam" id="PF13637">
    <property type="entry name" value="Ank_4"/>
    <property type="match status" value="1"/>
</dbReference>
<dbReference type="PROSITE" id="PS50088">
    <property type="entry name" value="ANK_REPEAT"/>
    <property type="match status" value="1"/>
</dbReference>
<sequence length="606" mass="68110">MRRRADSYLNATQILKLAGMDKGKRTKILEREVLTGEHEKVQGGYGKYQGTWIPCDKGKELAERYQVLDLILPLIEFDISNLGDITDEEMLPTKEQAIFAHHLQEKQQHQHERIDSPSTQTSPPTSPMYAPSPAASPPTHRSSSQQNHRRPNDRSPVSRKKAKTTSSKFSEPQDLQCHSDNYRNVLMAIFFSDDGEQIPDLLRDPGDPNAINIDVFIDDQRHTALHWAAALARVKTVEVLVSNGANICRANYVGETPLMRGVMSMNVIHQRDVNGDTAFSIAKKMGCKQMMDLLDQSGTRNNYQAQPREQGSLDGANCFILNARCNQTSVSRHSDHQLVSMPPLTKRSYGPSEKGREIVSTIQRIVDALEAEYDDKLVARDMELQQLQKELRILTRRLEEANKRLEEQQSEKQQLVEAHQRIRELELALHNSLGNISNDAQPSNLQHTNAKEDIDALLNINEPVAEGNRRAISETSSLREQQLEQQVQLLQAKIQAYTRSNAGPGQETEHLRTELAEKEIQCKRVIAACCNLPIDEVDAFIEPLARVIESDPPDLEFAKVIEFMERLRHQEATDSSSTSQITSATTDNTDSGSVHKNKPSTPASAV</sequence>
<dbReference type="PROSITE" id="PS51299">
    <property type="entry name" value="HTH_APSES"/>
    <property type="match status" value="1"/>
</dbReference>
<feature type="compositionally biased region" description="Polar residues" evidence="5">
    <location>
        <begin position="588"/>
        <end position="606"/>
    </location>
</feature>
<feature type="region of interest" description="Disordered" evidence="5">
    <location>
        <begin position="570"/>
        <end position="606"/>
    </location>
</feature>
<feature type="domain" description="HTH APSES-type" evidence="6">
    <location>
        <begin position="1"/>
        <end position="89"/>
    </location>
</feature>
<dbReference type="Proteomes" id="UP000605846">
    <property type="component" value="Unassembled WGS sequence"/>
</dbReference>
<dbReference type="GO" id="GO:0033309">
    <property type="term" value="C:SBF transcription complex"/>
    <property type="evidence" value="ECO:0007669"/>
    <property type="project" value="TreeGrafter"/>
</dbReference>
<dbReference type="GO" id="GO:0003677">
    <property type="term" value="F:DNA binding"/>
    <property type="evidence" value="ECO:0007669"/>
    <property type="project" value="InterPro"/>
</dbReference>
<dbReference type="PROSITE" id="PS50297">
    <property type="entry name" value="ANK_REP_REGION"/>
    <property type="match status" value="1"/>
</dbReference>
<feature type="compositionally biased region" description="Low complexity" evidence="5">
    <location>
        <begin position="573"/>
        <end position="587"/>
    </location>
</feature>
<dbReference type="Gene3D" id="1.25.40.20">
    <property type="entry name" value="Ankyrin repeat-containing domain"/>
    <property type="match status" value="1"/>
</dbReference>
<dbReference type="EMBL" id="JABAYA010000338">
    <property type="protein sequence ID" value="KAF7720905.1"/>
    <property type="molecule type" value="Genomic_DNA"/>
</dbReference>
<dbReference type="SMART" id="SM01252">
    <property type="entry name" value="KilA-N"/>
    <property type="match status" value="1"/>
</dbReference>
<reference evidence="7" key="1">
    <citation type="submission" date="2020-01" db="EMBL/GenBank/DDBJ databases">
        <title>Genome Sequencing of Three Apophysomyces-Like Fungal Strains Confirms a Novel Fungal Genus in the Mucoromycota with divergent Burkholderia-like Endosymbiotic Bacteria.</title>
        <authorList>
            <person name="Stajich J.E."/>
            <person name="Macias A.M."/>
            <person name="Carter-House D."/>
            <person name="Lovett B."/>
            <person name="Kasson L.R."/>
            <person name="Berry K."/>
            <person name="Grigoriev I."/>
            <person name="Chang Y."/>
            <person name="Spatafora J."/>
            <person name="Kasson M.T."/>
        </authorList>
    </citation>
    <scope>NUCLEOTIDE SEQUENCE</scope>
    <source>
        <strain evidence="7">NRRL A-21654</strain>
    </source>
</reference>
<dbReference type="SMART" id="SM00248">
    <property type="entry name" value="ANK"/>
    <property type="match status" value="2"/>
</dbReference>
<dbReference type="Pfam" id="PF04383">
    <property type="entry name" value="KilA-N"/>
    <property type="match status" value="1"/>
</dbReference>
<dbReference type="Gene3D" id="3.10.260.10">
    <property type="entry name" value="Transcription regulator HTH, APSES-type DNA-binding domain"/>
    <property type="match status" value="1"/>
</dbReference>
<dbReference type="PANTHER" id="PTHR43828:SF3">
    <property type="entry name" value="CHROMO DOMAIN-CONTAINING PROTEIN"/>
    <property type="match status" value="1"/>
</dbReference>
<keyword evidence="8" id="KW-1185">Reference proteome</keyword>
<dbReference type="PANTHER" id="PTHR43828">
    <property type="entry name" value="ASPARAGINASE"/>
    <property type="match status" value="1"/>
</dbReference>
<dbReference type="SUPFAM" id="SSF48403">
    <property type="entry name" value="Ankyrin repeat"/>
    <property type="match status" value="1"/>
</dbReference>
<name>A0A8H7EPA1_9FUNG</name>
<dbReference type="GO" id="GO:0001228">
    <property type="term" value="F:DNA-binding transcription activator activity, RNA polymerase II-specific"/>
    <property type="evidence" value="ECO:0007669"/>
    <property type="project" value="UniProtKB-ARBA"/>
</dbReference>
<dbReference type="InterPro" id="IPR036887">
    <property type="entry name" value="HTH_APSES_sf"/>
</dbReference>
<dbReference type="AlphaFoldDB" id="A0A8H7EPA1"/>
<dbReference type="InterPro" id="IPR002110">
    <property type="entry name" value="Ankyrin_rpt"/>
</dbReference>
<organism evidence="7 8">
    <name type="scientific">Apophysomyces ossiformis</name>
    <dbReference type="NCBI Taxonomy" id="679940"/>
    <lineage>
        <taxon>Eukaryota</taxon>
        <taxon>Fungi</taxon>
        <taxon>Fungi incertae sedis</taxon>
        <taxon>Mucoromycota</taxon>
        <taxon>Mucoromycotina</taxon>
        <taxon>Mucoromycetes</taxon>
        <taxon>Mucorales</taxon>
        <taxon>Mucorineae</taxon>
        <taxon>Mucoraceae</taxon>
        <taxon>Apophysomyces</taxon>
    </lineage>
</organism>
<evidence type="ECO:0000256" key="5">
    <source>
        <dbReference type="SAM" id="MobiDB-lite"/>
    </source>
</evidence>
<evidence type="ECO:0000313" key="7">
    <source>
        <dbReference type="EMBL" id="KAF7720905.1"/>
    </source>
</evidence>
<dbReference type="InterPro" id="IPR036770">
    <property type="entry name" value="Ankyrin_rpt-contain_sf"/>
</dbReference>
<feature type="compositionally biased region" description="Basic residues" evidence="5">
    <location>
        <begin position="147"/>
        <end position="163"/>
    </location>
</feature>
<feature type="repeat" description="ANK" evidence="3">
    <location>
        <begin position="220"/>
        <end position="252"/>
    </location>
</feature>
<dbReference type="GO" id="GO:0030907">
    <property type="term" value="C:MBF transcription complex"/>
    <property type="evidence" value="ECO:0007669"/>
    <property type="project" value="TreeGrafter"/>
</dbReference>
<evidence type="ECO:0000313" key="8">
    <source>
        <dbReference type="Proteomes" id="UP000605846"/>
    </source>
</evidence>
<gene>
    <name evidence="7" type="primary">SWI6_1</name>
    <name evidence="7" type="ORF">EC973_005793</name>
</gene>
<dbReference type="SUPFAM" id="SSF54616">
    <property type="entry name" value="DNA-binding domain of Mlu1-box binding protein MBP1"/>
    <property type="match status" value="1"/>
</dbReference>
<accession>A0A8H7EPA1</accession>
<feature type="region of interest" description="Disordered" evidence="5">
    <location>
        <begin position="333"/>
        <end position="353"/>
    </location>
</feature>
<keyword evidence="4" id="KW-0175">Coiled coil</keyword>
<evidence type="ECO:0000256" key="2">
    <source>
        <dbReference type="ARBA" id="ARBA00023043"/>
    </source>
</evidence>
<keyword evidence="2 3" id="KW-0040">ANK repeat</keyword>
<dbReference type="InterPro" id="IPR003163">
    <property type="entry name" value="Tscrpt_reg_HTH_APSES-type"/>
</dbReference>